<accession>A0ACB6ZSB8</accession>
<evidence type="ECO:0000313" key="2">
    <source>
        <dbReference type="Proteomes" id="UP000886501"/>
    </source>
</evidence>
<reference evidence="1" key="2">
    <citation type="journal article" date="2020" name="Nat. Commun.">
        <title>Large-scale genome sequencing of mycorrhizal fungi provides insights into the early evolution of symbiotic traits.</title>
        <authorList>
            <person name="Miyauchi S."/>
            <person name="Kiss E."/>
            <person name="Kuo A."/>
            <person name="Drula E."/>
            <person name="Kohler A."/>
            <person name="Sanchez-Garcia M."/>
            <person name="Morin E."/>
            <person name="Andreopoulos B."/>
            <person name="Barry K.W."/>
            <person name="Bonito G."/>
            <person name="Buee M."/>
            <person name="Carver A."/>
            <person name="Chen C."/>
            <person name="Cichocki N."/>
            <person name="Clum A."/>
            <person name="Culley D."/>
            <person name="Crous P.W."/>
            <person name="Fauchery L."/>
            <person name="Girlanda M."/>
            <person name="Hayes R.D."/>
            <person name="Keri Z."/>
            <person name="LaButti K."/>
            <person name="Lipzen A."/>
            <person name="Lombard V."/>
            <person name="Magnuson J."/>
            <person name="Maillard F."/>
            <person name="Murat C."/>
            <person name="Nolan M."/>
            <person name="Ohm R.A."/>
            <person name="Pangilinan J."/>
            <person name="Pereira M.F."/>
            <person name="Perotto S."/>
            <person name="Peter M."/>
            <person name="Pfister S."/>
            <person name="Riley R."/>
            <person name="Sitrit Y."/>
            <person name="Stielow J.B."/>
            <person name="Szollosi G."/>
            <person name="Zifcakova L."/>
            <person name="Stursova M."/>
            <person name="Spatafora J.W."/>
            <person name="Tedersoo L."/>
            <person name="Vaario L.M."/>
            <person name="Yamada A."/>
            <person name="Yan M."/>
            <person name="Wang P."/>
            <person name="Xu J."/>
            <person name="Bruns T."/>
            <person name="Baldrian P."/>
            <person name="Vilgalys R."/>
            <person name="Dunand C."/>
            <person name="Henrissat B."/>
            <person name="Grigoriev I.V."/>
            <person name="Hibbett D."/>
            <person name="Nagy L.G."/>
            <person name="Martin F.M."/>
        </authorList>
    </citation>
    <scope>NUCLEOTIDE SEQUENCE</scope>
    <source>
        <strain evidence="1">P2</strain>
    </source>
</reference>
<evidence type="ECO:0000313" key="1">
    <source>
        <dbReference type="EMBL" id="KAF9652208.1"/>
    </source>
</evidence>
<gene>
    <name evidence="1" type="ORF">BDM02DRAFT_3183924</name>
</gene>
<keyword evidence="2" id="KW-1185">Reference proteome</keyword>
<comment type="caution">
    <text evidence="1">The sequence shown here is derived from an EMBL/GenBank/DDBJ whole genome shotgun (WGS) entry which is preliminary data.</text>
</comment>
<reference evidence="1" key="1">
    <citation type="submission" date="2019-10" db="EMBL/GenBank/DDBJ databases">
        <authorList>
            <consortium name="DOE Joint Genome Institute"/>
            <person name="Kuo A."/>
            <person name="Miyauchi S."/>
            <person name="Kiss E."/>
            <person name="Drula E."/>
            <person name="Kohler A."/>
            <person name="Sanchez-Garcia M."/>
            <person name="Andreopoulos B."/>
            <person name="Barry K.W."/>
            <person name="Bonito G."/>
            <person name="Buee M."/>
            <person name="Carver A."/>
            <person name="Chen C."/>
            <person name="Cichocki N."/>
            <person name="Clum A."/>
            <person name="Culley D."/>
            <person name="Crous P.W."/>
            <person name="Fauchery L."/>
            <person name="Girlanda M."/>
            <person name="Hayes R."/>
            <person name="Keri Z."/>
            <person name="Labutti K."/>
            <person name="Lipzen A."/>
            <person name="Lombard V."/>
            <person name="Magnuson J."/>
            <person name="Maillard F."/>
            <person name="Morin E."/>
            <person name="Murat C."/>
            <person name="Nolan M."/>
            <person name="Ohm R."/>
            <person name="Pangilinan J."/>
            <person name="Pereira M."/>
            <person name="Perotto S."/>
            <person name="Peter M."/>
            <person name="Riley R."/>
            <person name="Sitrit Y."/>
            <person name="Stielow B."/>
            <person name="Szollosi G."/>
            <person name="Zifcakova L."/>
            <person name="Stursova M."/>
            <person name="Spatafora J.W."/>
            <person name="Tedersoo L."/>
            <person name="Vaario L.-M."/>
            <person name="Yamada A."/>
            <person name="Yan M."/>
            <person name="Wang P."/>
            <person name="Xu J."/>
            <person name="Bruns T."/>
            <person name="Baldrian P."/>
            <person name="Vilgalys R."/>
            <person name="Henrissat B."/>
            <person name="Grigoriev I.V."/>
            <person name="Hibbett D."/>
            <person name="Nagy L.G."/>
            <person name="Martin F.M."/>
        </authorList>
    </citation>
    <scope>NUCLEOTIDE SEQUENCE</scope>
    <source>
        <strain evidence="1">P2</strain>
    </source>
</reference>
<sequence>MALEDMVSNIKRLHIKHGAAISSYSAQKKLMTNEVGKLFKSVGSLDELTIHDCDLHIFLAPFLGIPELGDVKRSFVFPLIKKLTVSYPSVKEEKCMDAILEFAKSQHALGVPFEHVTVRAEKLPTTMAERLRSWVGVVECYEERCMEGGDM</sequence>
<dbReference type="EMBL" id="MU117970">
    <property type="protein sequence ID" value="KAF9652208.1"/>
    <property type="molecule type" value="Genomic_DNA"/>
</dbReference>
<dbReference type="Proteomes" id="UP000886501">
    <property type="component" value="Unassembled WGS sequence"/>
</dbReference>
<organism evidence="1 2">
    <name type="scientific">Thelephora ganbajun</name>
    <name type="common">Ganba fungus</name>
    <dbReference type="NCBI Taxonomy" id="370292"/>
    <lineage>
        <taxon>Eukaryota</taxon>
        <taxon>Fungi</taxon>
        <taxon>Dikarya</taxon>
        <taxon>Basidiomycota</taxon>
        <taxon>Agaricomycotina</taxon>
        <taxon>Agaricomycetes</taxon>
        <taxon>Thelephorales</taxon>
        <taxon>Thelephoraceae</taxon>
        <taxon>Thelephora</taxon>
    </lineage>
</organism>
<protein>
    <submittedName>
        <fullName evidence="1">Uncharacterized protein</fullName>
    </submittedName>
</protein>
<proteinExistence type="predicted"/>
<name>A0ACB6ZSB8_THEGA</name>